<feature type="transmembrane region" description="Helical" evidence="2">
    <location>
        <begin position="6"/>
        <end position="26"/>
    </location>
</feature>
<protein>
    <submittedName>
        <fullName evidence="3">Uncharacterized protein</fullName>
    </submittedName>
</protein>
<dbReference type="Proteomes" id="UP000002872">
    <property type="component" value="Unassembled WGS sequence"/>
</dbReference>
<evidence type="ECO:0000313" key="4">
    <source>
        <dbReference type="Proteomes" id="UP000002872"/>
    </source>
</evidence>
<feature type="compositionally biased region" description="Basic and acidic residues" evidence="1">
    <location>
        <begin position="58"/>
        <end position="91"/>
    </location>
</feature>
<proteinExistence type="predicted"/>
<dbReference type="OrthoDB" id="10527083at2759"/>
<feature type="compositionally biased region" description="Basic and acidic residues" evidence="1">
    <location>
        <begin position="346"/>
        <end position="355"/>
    </location>
</feature>
<feature type="compositionally biased region" description="Basic and acidic residues" evidence="1">
    <location>
        <begin position="248"/>
        <end position="263"/>
    </location>
</feature>
<feature type="region of interest" description="Disordered" evidence="1">
    <location>
        <begin position="34"/>
        <end position="91"/>
    </location>
</feature>
<name>I3EIC8_NEMP3</name>
<dbReference type="InParanoid" id="I3EIC8"/>
<keyword evidence="2" id="KW-0812">Transmembrane</keyword>
<dbReference type="AlphaFoldDB" id="I3EIC8"/>
<feature type="compositionally biased region" description="Polar residues" evidence="1">
    <location>
        <begin position="332"/>
        <end position="341"/>
    </location>
</feature>
<feature type="compositionally biased region" description="Basic and acidic residues" evidence="1">
    <location>
        <begin position="123"/>
        <end position="160"/>
    </location>
</feature>
<accession>I3EIC8</accession>
<dbReference type="VEuPathDB" id="MicrosporidiaDB:NEQG_00794"/>
<evidence type="ECO:0000256" key="2">
    <source>
        <dbReference type="SAM" id="Phobius"/>
    </source>
</evidence>
<keyword evidence="2" id="KW-0472">Membrane</keyword>
<evidence type="ECO:0000256" key="1">
    <source>
        <dbReference type="SAM" id="MobiDB-lite"/>
    </source>
</evidence>
<organism evidence="3 4">
    <name type="scientific">Nematocida parisii (strain ERTm3)</name>
    <name type="common">Nematode killer fungus</name>
    <dbReference type="NCBI Taxonomy" id="935791"/>
    <lineage>
        <taxon>Eukaryota</taxon>
        <taxon>Fungi</taxon>
        <taxon>Fungi incertae sedis</taxon>
        <taxon>Microsporidia</taxon>
        <taxon>Nematocida</taxon>
    </lineage>
</organism>
<gene>
    <name evidence="3" type="ORF">NEQG_00794</name>
</gene>
<keyword evidence="2" id="KW-1133">Transmembrane helix</keyword>
<dbReference type="EMBL" id="GL870877">
    <property type="protein sequence ID" value="EIJ88975.1"/>
    <property type="molecule type" value="Genomic_DNA"/>
</dbReference>
<feature type="compositionally biased region" description="Polar residues" evidence="1">
    <location>
        <begin position="217"/>
        <end position="230"/>
    </location>
</feature>
<evidence type="ECO:0000313" key="3">
    <source>
        <dbReference type="EMBL" id="EIJ88975.1"/>
    </source>
</evidence>
<dbReference type="HOGENOM" id="CLU_696556_0_0_1"/>
<sequence length="396" mass="44370">MKRSSIFILILILTAGIGVPAAFLFIRGAKKRSNNRKSENAVNSNTVLKAEEAVTEQEEAKQERVMDEQVKKEQERAKDEQEKKEQEKAEEVPYIVDDMGFVRFNSLLSSESSVHNNVEQEDEHVSAHHSNTEQEDEHVSAHHSNTEQEDEHVSAHHSNTEQDVDGTSNKTTYDVEYVSSIFTKPSEEPVNEQLPAVTEDNLDNPPLVNKKGIKPESVNTQVENENTSVEDNAKSGGFFSRLSNTFLRKPEELKEEPITKKPENPPTGEVKSENSPNPDEVKKNEPATEPEPENMNTAIAEEGSTKPSSFMGYITSFFNTSNVSPDEKESRQLNSVTPSYTEDNESDKFISHEDSSISSEIVNNYEPSDNNNEADAIYEQSIESNSGFDYGNSMPF</sequence>
<feature type="region of interest" description="Disordered" evidence="1">
    <location>
        <begin position="183"/>
        <end position="396"/>
    </location>
</feature>
<keyword evidence="4" id="KW-1185">Reference proteome</keyword>
<reference evidence="3" key="1">
    <citation type="submission" date="2011-01" db="EMBL/GenBank/DDBJ databases">
        <title>The Genome Sequence of Nematocida parisii strain ERTm3.</title>
        <authorList>
            <consortium name="The Broad Institute Genome Sequencing Platform"/>
            <consortium name="The Broad Institute Genome Sequencing Center for Infectious Disease"/>
            <person name="Cuomo C."/>
            <person name="Troemel E."/>
            <person name="Young S.K."/>
            <person name="Zeng Q."/>
            <person name="Gargeya S."/>
            <person name="Fitzgerald M."/>
            <person name="Haas B."/>
            <person name="Abouelleil A."/>
            <person name="Alvarado L."/>
            <person name="Arachchi H.M."/>
            <person name="Berlin A."/>
            <person name="Chapman S.B."/>
            <person name="Gearin G."/>
            <person name="Goldberg J."/>
            <person name="Griggs A."/>
            <person name="Gujja S."/>
            <person name="Hansen M."/>
            <person name="Heiman D."/>
            <person name="Howarth C."/>
            <person name="Larimer J."/>
            <person name="Lui A."/>
            <person name="MacDonald P.J.P."/>
            <person name="McCowen C."/>
            <person name="Montmayeur A."/>
            <person name="Murphy C."/>
            <person name="Neiman D."/>
            <person name="Pearson M."/>
            <person name="Priest M."/>
            <person name="Roberts A."/>
            <person name="Saif S."/>
            <person name="Shea T."/>
            <person name="Sisk P."/>
            <person name="Stolte C."/>
            <person name="Sykes S."/>
            <person name="Wortman J."/>
            <person name="Nusbaum C."/>
            <person name="Birren B."/>
        </authorList>
    </citation>
    <scope>NUCLEOTIDE SEQUENCE</scope>
    <source>
        <strain evidence="3">ERTm3</strain>
    </source>
</reference>
<feature type="region of interest" description="Disordered" evidence="1">
    <location>
        <begin position="112"/>
        <end position="171"/>
    </location>
</feature>